<organism evidence="2 3">
    <name type="scientific">Wuchereria bancrofti</name>
    <dbReference type="NCBI Taxonomy" id="6293"/>
    <lineage>
        <taxon>Eukaryota</taxon>
        <taxon>Metazoa</taxon>
        <taxon>Ecdysozoa</taxon>
        <taxon>Nematoda</taxon>
        <taxon>Chromadorea</taxon>
        <taxon>Rhabditida</taxon>
        <taxon>Spirurina</taxon>
        <taxon>Spiruromorpha</taxon>
        <taxon>Filarioidea</taxon>
        <taxon>Onchocercidae</taxon>
        <taxon>Wuchereria</taxon>
    </lineage>
</organism>
<name>A0AAF5PIP8_WUCBA</name>
<sequence>MEKWQLKLQMLSFYYKMYQLVSSSFASFVRVIRFLNKCKICRAGRYNRNSIEIGTGKLVQREERRRKEEAQNKLYIK</sequence>
<dbReference type="WBParaSite" id="mrna-Wban_01255">
    <property type="protein sequence ID" value="mrna-Wban_01255"/>
    <property type="gene ID" value="Wban_01255"/>
</dbReference>
<keyword evidence="1" id="KW-0812">Transmembrane</keyword>
<feature type="transmembrane region" description="Helical" evidence="1">
    <location>
        <begin position="12"/>
        <end position="32"/>
    </location>
</feature>
<dbReference type="AlphaFoldDB" id="A0AAF5PIP8"/>
<evidence type="ECO:0000313" key="2">
    <source>
        <dbReference type="Proteomes" id="UP000093561"/>
    </source>
</evidence>
<dbReference type="Proteomes" id="UP000093561">
    <property type="component" value="Unassembled WGS sequence"/>
</dbReference>
<proteinExistence type="predicted"/>
<reference evidence="3" key="3">
    <citation type="submission" date="2024-02" db="UniProtKB">
        <authorList>
            <consortium name="WormBaseParasite"/>
        </authorList>
    </citation>
    <scope>IDENTIFICATION</scope>
    <source>
        <strain evidence="3">pt0022</strain>
    </source>
</reference>
<accession>A0AAF5PIP8</accession>
<evidence type="ECO:0000313" key="3">
    <source>
        <dbReference type="WBParaSite" id="mrna-Wban_01255"/>
    </source>
</evidence>
<reference evidence="2" key="1">
    <citation type="submission" date="2015-03" db="EMBL/GenBank/DDBJ databases">
        <title>Wuchereria bancrofti Genome Sequencing Papua New Guinea Strain.</title>
        <authorList>
            <person name="Small S.T."/>
            <person name="Serre D."/>
            <person name="Zimmerman P.A."/>
        </authorList>
    </citation>
    <scope>NUCLEOTIDE SEQUENCE [LARGE SCALE GENOMIC DNA]</scope>
    <source>
        <strain evidence="2">pt0022</strain>
    </source>
</reference>
<protein>
    <submittedName>
        <fullName evidence="3">Uncharacterized protein</fullName>
    </submittedName>
</protein>
<evidence type="ECO:0000256" key="1">
    <source>
        <dbReference type="SAM" id="Phobius"/>
    </source>
</evidence>
<reference evidence="2" key="2">
    <citation type="journal article" date="2016" name="Mol. Ecol.">
        <title>Population genomics of the filarial nematode parasite Wuchereria bancrofti from mosquitoes.</title>
        <authorList>
            <person name="Small S.T."/>
            <person name="Reimer L.J."/>
            <person name="Tisch D.J."/>
            <person name="King C.L."/>
            <person name="Christensen B.M."/>
            <person name="Siba P.M."/>
            <person name="Kazura J.W."/>
            <person name="Serre D."/>
            <person name="Zimmerman P.A."/>
        </authorList>
    </citation>
    <scope>NUCLEOTIDE SEQUENCE</scope>
    <source>
        <strain evidence="2">pt0022</strain>
    </source>
</reference>
<keyword evidence="1" id="KW-1133">Transmembrane helix</keyword>
<keyword evidence="1" id="KW-0472">Membrane</keyword>